<feature type="compositionally biased region" description="Low complexity" evidence="1">
    <location>
        <begin position="188"/>
        <end position="212"/>
    </location>
</feature>
<reference evidence="2 3" key="1">
    <citation type="journal article" date="2020" name="Microb. Genom.">
        <title>Genetic diversity of clinical and environmental Mucorales isolates obtained from an investigation of mucormycosis cases among solid organ transplant recipients.</title>
        <authorList>
            <person name="Nguyen M.H."/>
            <person name="Kaul D."/>
            <person name="Muto C."/>
            <person name="Cheng S.J."/>
            <person name="Richter R.A."/>
            <person name="Bruno V.M."/>
            <person name="Liu G."/>
            <person name="Beyhan S."/>
            <person name="Sundermann A.J."/>
            <person name="Mounaud S."/>
            <person name="Pasculle A.W."/>
            <person name="Nierman W.C."/>
            <person name="Driscoll E."/>
            <person name="Cumbie R."/>
            <person name="Clancy C.J."/>
            <person name="Dupont C.L."/>
        </authorList>
    </citation>
    <scope>NUCLEOTIDE SEQUENCE [LARGE SCALE GENOMIC DNA]</scope>
    <source>
        <strain evidence="2 3">GL24</strain>
    </source>
</reference>
<feature type="compositionally biased region" description="Basic residues" evidence="1">
    <location>
        <begin position="213"/>
        <end position="222"/>
    </location>
</feature>
<feature type="compositionally biased region" description="Low complexity" evidence="1">
    <location>
        <begin position="132"/>
        <end position="141"/>
    </location>
</feature>
<organism evidence="2 3">
    <name type="scientific">Rhizopus delemar</name>
    <dbReference type="NCBI Taxonomy" id="936053"/>
    <lineage>
        <taxon>Eukaryota</taxon>
        <taxon>Fungi</taxon>
        <taxon>Fungi incertae sedis</taxon>
        <taxon>Mucoromycota</taxon>
        <taxon>Mucoromycotina</taxon>
        <taxon>Mucoromycetes</taxon>
        <taxon>Mucorales</taxon>
        <taxon>Mucorineae</taxon>
        <taxon>Rhizopodaceae</taxon>
        <taxon>Rhizopus</taxon>
    </lineage>
</organism>
<sequence length="222" mass="22995">MRRADITWTAQTLDAFLQSPTHLVPGTRISSRLSEPAAAAVAAAGPRTPRPQRTAAPDRFRLRPAGARPAHWPGLPARPPPPPRGRRPGDAGVAPRPHGHRPAARAARPPDPPRWPAAGGRAAARPPPGGRPPAAGGADRAAPCRRRPPPPLPARRTSGPVPAATSAAAPHAAWPVTAAWPAPHPCRPRGSGAPRRPARWRSPPARSAAAGRCGRRGRAAGG</sequence>
<comment type="caution">
    <text evidence="2">The sequence shown here is derived from an EMBL/GenBank/DDBJ whole genome shotgun (WGS) entry which is preliminary data.</text>
</comment>
<evidence type="ECO:0000256" key="1">
    <source>
        <dbReference type="SAM" id="MobiDB-lite"/>
    </source>
</evidence>
<proteinExistence type="predicted"/>
<name>A0A9P6XZW5_9FUNG</name>
<dbReference type="Proteomes" id="UP000740926">
    <property type="component" value="Unassembled WGS sequence"/>
</dbReference>
<feature type="region of interest" description="Disordered" evidence="1">
    <location>
        <begin position="30"/>
        <end position="222"/>
    </location>
</feature>
<accession>A0A9P6XZW5</accession>
<gene>
    <name evidence="2" type="ORF">G6F50_015159</name>
</gene>
<protein>
    <submittedName>
        <fullName evidence="2">Uncharacterized protein</fullName>
    </submittedName>
</protein>
<dbReference type="EMBL" id="JAANIU010008022">
    <property type="protein sequence ID" value="KAG1536093.1"/>
    <property type="molecule type" value="Genomic_DNA"/>
</dbReference>
<feature type="compositionally biased region" description="Low complexity" evidence="1">
    <location>
        <begin position="154"/>
        <end position="181"/>
    </location>
</feature>
<feature type="compositionally biased region" description="Low complexity" evidence="1">
    <location>
        <begin position="37"/>
        <end position="55"/>
    </location>
</feature>
<evidence type="ECO:0000313" key="2">
    <source>
        <dbReference type="EMBL" id="KAG1536093.1"/>
    </source>
</evidence>
<keyword evidence="3" id="KW-1185">Reference proteome</keyword>
<evidence type="ECO:0000313" key="3">
    <source>
        <dbReference type="Proteomes" id="UP000740926"/>
    </source>
</evidence>
<dbReference type="AlphaFoldDB" id="A0A9P6XZW5"/>